<evidence type="ECO:0000256" key="2">
    <source>
        <dbReference type="ARBA" id="ARBA00022803"/>
    </source>
</evidence>
<dbReference type="Pfam" id="PF13424">
    <property type="entry name" value="TPR_12"/>
    <property type="match status" value="1"/>
</dbReference>
<evidence type="ECO:0000313" key="6">
    <source>
        <dbReference type="Proteomes" id="UP000663838"/>
    </source>
</evidence>
<dbReference type="Proteomes" id="UP000663838">
    <property type="component" value="Unassembled WGS sequence"/>
</dbReference>
<keyword evidence="2 3" id="KW-0802">TPR repeat</keyword>
<organism evidence="5 6">
    <name type="scientific">Rotaria socialis</name>
    <dbReference type="NCBI Taxonomy" id="392032"/>
    <lineage>
        <taxon>Eukaryota</taxon>
        <taxon>Metazoa</taxon>
        <taxon>Spiralia</taxon>
        <taxon>Gnathifera</taxon>
        <taxon>Rotifera</taxon>
        <taxon>Eurotatoria</taxon>
        <taxon>Bdelloidea</taxon>
        <taxon>Philodinida</taxon>
        <taxon>Philodinidae</taxon>
        <taxon>Rotaria</taxon>
    </lineage>
</organism>
<dbReference type="InterPro" id="IPR011990">
    <property type="entry name" value="TPR-like_helical_dom_sf"/>
</dbReference>
<feature type="region of interest" description="Disordered" evidence="4">
    <location>
        <begin position="177"/>
        <end position="197"/>
    </location>
</feature>
<dbReference type="Gene3D" id="1.25.40.10">
    <property type="entry name" value="Tetratricopeptide repeat domain"/>
    <property type="match status" value="2"/>
</dbReference>
<dbReference type="PROSITE" id="PS50293">
    <property type="entry name" value="TPR_REGION"/>
    <property type="match status" value="1"/>
</dbReference>
<feature type="compositionally biased region" description="Basic residues" evidence="4">
    <location>
        <begin position="181"/>
        <end position="194"/>
    </location>
</feature>
<dbReference type="PROSITE" id="PS50005">
    <property type="entry name" value="TPR"/>
    <property type="match status" value="1"/>
</dbReference>
<name>A0A821XGQ3_9BILA</name>
<reference evidence="5" key="1">
    <citation type="submission" date="2021-02" db="EMBL/GenBank/DDBJ databases">
        <authorList>
            <person name="Nowell W R."/>
        </authorList>
    </citation>
    <scope>NUCLEOTIDE SEQUENCE</scope>
</reference>
<dbReference type="SMART" id="SM00028">
    <property type="entry name" value="TPR"/>
    <property type="match status" value="3"/>
</dbReference>
<keyword evidence="1" id="KW-0677">Repeat</keyword>
<proteinExistence type="predicted"/>
<dbReference type="AlphaFoldDB" id="A0A821XGQ3"/>
<evidence type="ECO:0000256" key="3">
    <source>
        <dbReference type="PROSITE-ProRule" id="PRU00339"/>
    </source>
</evidence>
<evidence type="ECO:0008006" key="7">
    <source>
        <dbReference type="Google" id="ProtNLM"/>
    </source>
</evidence>
<feature type="non-terminal residue" evidence="5">
    <location>
        <position position="1"/>
    </location>
</feature>
<accession>A0A821XGQ3</accession>
<evidence type="ECO:0000256" key="4">
    <source>
        <dbReference type="SAM" id="MobiDB-lite"/>
    </source>
</evidence>
<gene>
    <name evidence="5" type="ORF">TOA249_LOCUS33195</name>
</gene>
<evidence type="ECO:0000313" key="5">
    <source>
        <dbReference type="EMBL" id="CAF4938273.1"/>
    </source>
</evidence>
<dbReference type="SUPFAM" id="SSF48452">
    <property type="entry name" value="TPR-like"/>
    <property type="match status" value="1"/>
</dbReference>
<evidence type="ECO:0000256" key="1">
    <source>
        <dbReference type="ARBA" id="ARBA00022737"/>
    </source>
</evidence>
<feature type="repeat" description="TPR" evidence="3">
    <location>
        <begin position="63"/>
        <end position="96"/>
    </location>
</feature>
<comment type="caution">
    <text evidence="5">The sequence shown here is derived from an EMBL/GenBank/DDBJ whole genome shotgun (WGS) entry which is preliminary data.</text>
</comment>
<dbReference type="InterPro" id="IPR019734">
    <property type="entry name" value="TPR_rpt"/>
</dbReference>
<dbReference type="EMBL" id="CAJOBS010009900">
    <property type="protein sequence ID" value="CAF4938273.1"/>
    <property type="molecule type" value="Genomic_DNA"/>
</dbReference>
<sequence length="239" mass="27233">LTSNNDPQLTSLTNYTYRSIRDTDGRFLTSIGALLHIMGDHGKAAKFYKKFLENIKLDDGKRATALHNLGLCYSSAGDYTTAINYYLQALKLKQENHRPLEESMYNLGIAYAHLKQYNFAREYLQWALTSALMSPDKYELIANLYDNIAVITGKEGNFEEEQKYYGGLENLTGKFTSCSQSHRKPRSNSPARKRSVPDSSVDFMEAAFRLEIFPMISGQFLPEITGTWQESTGKIRPYF</sequence>
<dbReference type="PANTHER" id="PTHR45641:SF19">
    <property type="entry name" value="NEPHROCYSTIN-3"/>
    <property type="match status" value="1"/>
</dbReference>
<protein>
    <recommendedName>
        <fullName evidence="7">Tetratricopeptide repeat protein</fullName>
    </recommendedName>
</protein>
<dbReference type="PANTHER" id="PTHR45641">
    <property type="entry name" value="TETRATRICOPEPTIDE REPEAT PROTEIN (AFU_ORTHOLOGUE AFUA_6G03870)"/>
    <property type="match status" value="1"/>
</dbReference>